<dbReference type="EMBL" id="MVJN01000008">
    <property type="protein sequence ID" value="RAP35746.1"/>
    <property type="molecule type" value="Genomic_DNA"/>
</dbReference>
<dbReference type="AlphaFoldDB" id="A0A364LHM6"/>
<accession>A0A364LHM6</accession>
<evidence type="ECO:0000313" key="1">
    <source>
        <dbReference type="EMBL" id="RAP35746.1"/>
    </source>
</evidence>
<protein>
    <recommendedName>
        <fullName evidence="3">RiboL-PSP-HEPN domain-containing protein</fullName>
    </recommendedName>
</protein>
<dbReference type="Proteomes" id="UP000249458">
    <property type="component" value="Unassembled WGS sequence"/>
</dbReference>
<evidence type="ECO:0000313" key="2">
    <source>
        <dbReference type="Proteomes" id="UP000249458"/>
    </source>
</evidence>
<sequence>MMANQNQLVPLQKIAYFQEFLKDFNFFVKRSNDHWVQDLQDYNEYLEVDDPALSPHIDSFESRVDLYTEFKNNFPQLQRQAYIQLIFAKFEDFMNQLCVCFESELESQISYNDMYGSGIKRARTYLKKVIQLDFPDDIDEWNKINNINKIRDKISHAGGYIDKHNDILNIISTSQTLNLEKYSRDEIIFSEGYLTEVVSQFQSFIKHLQEQVVLFYSNNTIK</sequence>
<dbReference type="RefSeq" id="WP_112220143.1">
    <property type="nucleotide sequence ID" value="NZ_MVJN01000008.1"/>
</dbReference>
<name>A0A364LHM6_9GAMM</name>
<evidence type="ECO:0008006" key="3">
    <source>
        <dbReference type="Google" id="ProtNLM"/>
    </source>
</evidence>
<reference evidence="1 2" key="1">
    <citation type="submission" date="2017-02" db="EMBL/GenBank/DDBJ databases">
        <title>Legionella quilivanii strain from human: case report and whole genome sequencing analysis.</title>
        <authorList>
            <person name="Lalancette C."/>
            <person name="Leduc J.-M."/>
            <person name="Levesque S."/>
            <person name="Fournier E."/>
            <person name="Saoud J."/>
            <person name="Faucher S.P."/>
            <person name="Bernard K."/>
            <person name="Martineau C."/>
            <person name="Longtin J."/>
        </authorList>
    </citation>
    <scope>NUCLEOTIDE SEQUENCE [LARGE SCALE GENOMIC DNA]</scope>
    <source>
        <strain evidence="1 2">ID143958</strain>
    </source>
</reference>
<gene>
    <name evidence="1" type="ORF">B1207_11735</name>
</gene>
<comment type="caution">
    <text evidence="1">The sequence shown here is derived from an EMBL/GenBank/DDBJ whole genome shotgun (WGS) entry which is preliminary data.</text>
</comment>
<proteinExistence type="predicted"/>
<organism evidence="1 2">
    <name type="scientific">Legionella quinlivanii</name>
    <dbReference type="NCBI Taxonomy" id="45073"/>
    <lineage>
        <taxon>Bacteria</taxon>
        <taxon>Pseudomonadati</taxon>
        <taxon>Pseudomonadota</taxon>
        <taxon>Gammaproteobacteria</taxon>
        <taxon>Legionellales</taxon>
        <taxon>Legionellaceae</taxon>
        <taxon>Legionella</taxon>
    </lineage>
</organism>